<keyword evidence="17" id="KW-1185">Reference proteome</keyword>
<comment type="caution">
    <text evidence="16">The sequence shown here is derived from an EMBL/GenBank/DDBJ whole genome shotgun (WGS) entry which is preliminary data.</text>
</comment>
<dbReference type="InterPro" id="IPR027359">
    <property type="entry name" value="Volt_channel_dom_sf"/>
</dbReference>
<evidence type="ECO:0000256" key="8">
    <source>
        <dbReference type="ARBA" id="ARBA00023054"/>
    </source>
</evidence>
<evidence type="ECO:0000313" key="17">
    <source>
        <dbReference type="Proteomes" id="UP000073492"/>
    </source>
</evidence>
<dbReference type="InterPro" id="IPR031846">
    <property type="entry name" value="Hvcn1"/>
</dbReference>
<proteinExistence type="predicted"/>
<keyword evidence="4" id="KW-1003">Cell membrane</keyword>
<dbReference type="GO" id="GO:0005886">
    <property type="term" value="C:plasma membrane"/>
    <property type="evidence" value="ECO:0007669"/>
    <property type="project" value="UniProtKB-SubCell"/>
</dbReference>
<accession>A0A139IS43</accession>
<dbReference type="STRING" id="113226.A0A139IS43"/>
<evidence type="ECO:0000256" key="13">
    <source>
        <dbReference type="SAM" id="Coils"/>
    </source>
</evidence>
<evidence type="ECO:0000313" key="16">
    <source>
        <dbReference type="EMBL" id="KXT17617.1"/>
    </source>
</evidence>
<dbReference type="Proteomes" id="UP000073492">
    <property type="component" value="Unassembled WGS sequence"/>
</dbReference>
<protein>
    <recommendedName>
        <fullName evidence="2">Voltage-gated hydrogen channel 1</fullName>
    </recommendedName>
    <alternativeName>
        <fullName evidence="12">Hydrogen voltage-gated channel 1</fullName>
    </alternativeName>
</protein>
<keyword evidence="9" id="KW-0406">Ion transport</keyword>
<keyword evidence="10 14" id="KW-0472">Membrane</keyword>
<dbReference type="PANTHER" id="PTHR46480">
    <property type="entry name" value="F20B24.22"/>
    <property type="match status" value="1"/>
</dbReference>
<evidence type="ECO:0000256" key="9">
    <source>
        <dbReference type="ARBA" id="ARBA00023065"/>
    </source>
</evidence>
<dbReference type="Gene3D" id="1.20.5.170">
    <property type="match status" value="1"/>
</dbReference>
<dbReference type="PANTHER" id="PTHR46480:SF1">
    <property type="entry name" value="VOLTAGE-GATED HYDROGEN CHANNEL 1"/>
    <property type="match status" value="1"/>
</dbReference>
<sequence>MLHHLIRVIHEFGTKHPSLLLLHVKIQAMLSTQRPELLGDRLRSFIWNPNKKPQHVQPLSSDQDEHRPLLPSDRVHFAEHSASLAAASARKQTKRFLTSKTGHYAVLLLVALDISCIFGDLLVTSLACEGHIPKQDAETAGEVLGMVSLVFSCLFMVELLASIWSFGLAFFKSYFHCFDALVIVTGLIIDILLRGTLEEIGSIVVVLRLWRVLKIIDELSAGAAEQMEPLSERIEDLEKENKELQEEVESLRRKSQRAQDVVMQQPVLLSSNS</sequence>
<keyword evidence="5 14" id="KW-0812">Transmembrane</keyword>
<reference evidence="16 17" key="1">
    <citation type="submission" date="2015-07" db="EMBL/GenBank/DDBJ databases">
        <title>Comparative genomics of the Sigatoka disease complex on banana suggests a link between parallel evolutionary changes in Pseudocercospora fijiensis and Pseudocercospora eumusae and increased virulence on the banana host.</title>
        <authorList>
            <person name="Chang T.-C."/>
            <person name="Salvucci A."/>
            <person name="Crous P.W."/>
            <person name="Stergiopoulos I."/>
        </authorList>
    </citation>
    <scope>NUCLEOTIDE SEQUENCE [LARGE SCALE GENOMIC DNA]</scope>
    <source>
        <strain evidence="16 17">CBS 116634</strain>
    </source>
</reference>
<keyword evidence="8 13" id="KW-0175">Coiled coil</keyword>
<keyword evidence="7 14" id="KW-1133">Transmembrane helix</keyword>
<dbReference type="InterPro" id="IPR005821">
    <property type="entry name" value="Ion_trans_dom"/>
</dbReference>
<feature type="transmembrane region" description="Helical" evidence="14">
    <location>
        <begin position="173"/>
        <end position="193"/>
    </location>
</feature>
<evidence type="ECO:0000256" key="6">
    <source>
        <dbReference type="ARBA" id="ARBA00022882"/>
    </source>
</evidence>
<keyword evidence="6" id="KW-0851">Voltage-gated channel</keyword>
<evidence type="ECO:0000256" key="3">
    <source>
        <dbReference type="ARBA" id="ARBA00022448"/>
    </source>
</evidence>
<name>A0A139IS43_9PEZI</name>
<organism evidence="16 17">
    <name type="scientific">Pseudocercospora musae</name>
    <dbReference type="NCBI Taxonomy" id="113226"/>
    <lineage>
        <taxon>Eukaryota</taxon>
        <taxon>Fungi</taxon>
        <taxon>Dikarya</taxon>
        <taxon>Ascomycota</taxon>
        <taxon>Pezizomycotina</taxon>
        <taxon>Dothideomycetes</taxon>
        <taxon>Dothideomycetidae</taxon>
        <taxon>Mycosphaerellales</taxon>
        <taxon>Mycosphaerellaceae</taxon>
        <taxon>Pseudocercospora</taxon>
    </lineage>
</organism>
<dbReference type="GO" id="GO:0034702">
    <property type="term" value="C:monoatomic ion channel complex"/>
    <property type="evidence" value="ECO:0007669"/>
    <property type="project" value="UniProtKB-KW"/>
</dbReference>
<feature type="transmembrane region" description="Helical" evidence="14">
    <location>
        <begin position="143"/>
        <end position="167"/>
    </location>
</feature>
<evidence type="ECO:0000256" key="7">
    <source>
        <dbReference type="ARBA" id="ARBA00022989"/>
    </source>
</evidence>
<dbReference type="AlphaFoldDB" id="A0A139IS43"/>
<gene>
    <name evidence="16" type="ORF">AC579_10146</name>
</gene>
<evidence type="ECO:0000256" key="14">
    <source>
        <dbReference type="SAM" id="Phobius"/>
    </source>
</evidence>
<dbReference type="GO" id="GO:0030171">
    <property type="term" value="F:voltage-gated proton channel activity"/>
    <property type="evidence" value="ECO:0007669"/>
    <property type="project" value="InterPro"/>
</dbReference>
<evidence type="ECO:0000256" key="5">
    <source>
        <dbReference type="ARBA" id="ARBA00022692"/>
    </source>
</evidence>
<evidence type="ECO:0000256" key="12">
    <source>
        <dbReference type="ARBA" id="ARBA00031989"/>
    </source>
</evidence>
<dbReference type="Gene3D" id="1.20.120.350">
    <property type="entry name" value="Voltage-gated potassium channels. Chain C"/>
    <property type="match status" value="1"/>
</dbReference>
<dbReference type="Pfam" id="PF00520">
    <property type="entry name" value="Ion_trans"/>
    <property type="match status" value="1"/>
</dbReference>
<feature type="coiled-coil region" evidence="13">
    <location>
        <begin position="220"/>
        <end position="261"/>
    </location>
</feature>
<evidence type="ECO:0000256" key="10">
    <source>
        <dbReference type="ARBA" id="ARBA00023136"/>
    </source>
</evidence>
<comment type="subcellular location">
    <subcellularLocation>
        <location evidence="1">Cell membrane</location>
        <topology evidence="1">Multi-pass membrane protein</topology>
    </subcellularLocation>
</comment>
<dbReference type="EMBL" id="LFZO01000017">
    <property type="protein sequence ID" value="KXT17617.1"/>
    <property type="molecule type" value="Genomic_DNA"/>
</dbReference>
<evidence type="ECO:0000256" key="1">
    <source>
        <dbReference type="ARBA" id="ARBA00004651"/>
    </source>
</evidence>
<dbReference type="OrthoDB" id="427456at2759"/>
<evidence type="ECO:0000256" key="2">
    <source>
        <dbReference type="ARBA" id="ARBA00015897"/>
    </source>
</evidence>
<feature type="transmembrane region" description="Helical" evidence="14">
    <location>
        <begin position="104"/>
        <end position="123"/>
    </location>
</feature>
<evidence type="ECO:0000256" key="11">
    <source>
        <dbReference type="ARBA" id="ARBA00023303"/>
    </source>
</evidence>
<keyword evidence="11" id="KW-0407">Ion channel</keyword>
<feature type="domain" description="Ion transport" evidence="15">
    <location>
        <begin position="124"/>
        <end position="217"/>
    </location>
</feature>
<keyword evidence="3" id="KW-0813">Transport</keyword>
<evidence type="ECO:0000259" key="15">
    <source>
        <dbReference type="Pfam" id="PF00520"/>
    </source>
</evidence>
<evidence type="ECO:0000256" key="4">
    <source>
        <dbReference type="ARBA" id="ARBA00022475"/>
    </source>
</evidence>